<evidence type="ECO:0000259" key="3">
    <source>
        <dbReference type="PROSITE" id="PS50202"/>
    </source>
</evidence>
<protein>
    <recommendedName>
        <fullName evidence="1">Major sperm protein</fullName>
    </recommendedName>
</protein>
<dbReference type="PROSITE" id="PS50202">
    <property type="entry name" value="MSP"/>
    <property type="match status" value="1"/>
</dbReference>
<gene>
    <name evidence="4" type="ORF">CBOVIS_LOCUS257</name>
</gene>
<name>A0A8S1EB00_9PELO</name>
<dbReference type="AlphaFoldDB" id="A0A8S1EB00"/>
<dbReference type="InterPro" id="IPR000535">
    <property type="entry name" value="MSP_dom"/>
</dbReference>
<evidence type="ECO:0000313" key="5">
    <source>
        <dbReference type="Proteomes" id="UP000494206"/>
    </source>
</evidence>
<keyword evidence="5" id="KW-1185">Reference proteome</keyword>
<dbReference type="SUPFAM" id="SSF49354">
    <property type="entry name" value="PapD-like"/>
    <property type="match status" value="1"/>
</dbReference>
<comment type="caution">
    <text evidence="4">The sequence shown here is derived from an EMBL/GenBank/DDBJ whole genome shotgun (WGS) entry which is preliminary data.</text>
</comment>
<reference evidence="4 5" key="1">
    <citation type="submission" date="2020-04" db="EMBL/GenBank/DDBJ databases">
        <authorList>
            <person name="Laetsch R D."/>
            <person name="Stevens L."/>
            <person name="Kumar S."/>
            <person name="Blaxter L. M."/>
        </authorList>
    </citation>
    <scope>NUCLEOTIDE SEQUENCE [LARGE SCALE GENOMIC DNA]</scope>
</reference>
<feature type="domain" description="MSP" evidence="3">
    <location>
        <begin position="28"/>
        <end position="150"/>
    </location>
</feature>
<organism evidence="4 5">
    <name type="scientific">Caenorhabditis bovis</name>
    <dbReference type="NCBI Taxonomy" id="2654633"/>
    <lineage>
        <taxon>Eukaryota</taxon>
        <taxon>Metazoa</taxon>
        <taxon>Ecdysozoa</taxon>
        <taxon>Nematoda</taxon>
        <taxon>Chromadorea</taxon>
        <taxon>Rhabditida</taxon>
        <taxon>Rhabditina</taxon>
        <taxon>Rhabditomorpha</taxon>
        <taxon>Rhabditoidea</taxon>
        <taxon>Rhabditidae</taxon>
        <taxon>Peloderinae</taxon>
        <taxon>Caenorhabditis</taxon>
    </lineage>
</organism>
<dbReference type="OrthoDB" id="5873870at2759"/>
<dbReference type="Proteomes" id="UP000494206">
    <property type="component" value="Unassembled WGS sequence"/>
</dbReference>
<keyword evidence="1" id="KW-0206">Cytoskeleton</keyword>
<feature type="compositionally biased region" description="Polar residues" evidence="2">
    <location>
        <begin position="1"/>
        <end position="16"/>
    </location>
</feature>
<accession>A0A8S1EB00</accession>
<feature type="compositionally biased region" description="Basic and acidic residues" evidence="2">
    <location>
        <begin position="182"/>
        <end position="200"/>
    </location>
</feature>
<dbReference type="Pfam" id="PF00635">
    <property type="entry name" value="Motile_Sperm"/>
    <property type="match status" value="1"/>
</dbReference>
<sequence length="284" mass="31920">MAENASNTVAPTQQLENGKKEKDNHLANVVFNPCKSVTYRPIPAKQMAEVNITNNEKTPIIFKWKSTRPGMYKMRPVYGVLNVGEKATIRLFCKGVKDEQCPLADRYTCVLAASPSPNVNPENIWSNHKYQQKLAQTGKLRKVKLAVLYQGINDNVDVETKDEEGDDEKDRVGKIKSKAKKAAAEKKEREEREKKEDKKSKIMTATKTEAKKKKAIVMMFVRNDGESESGEDEDDKDDMKTVNPAGTFDTRQTPVPAEVPGKEVTTMKTVKPAGEFTNEQQPKK</sequence>
<evidence type="ECO:0000256" key="2">
    <source>
        <dbReference type="SAM" id="MobiDB-lite"/>
    </source>
</evidence>
<feature type="region of interest" description="Disordered" evidence="2">
    <location>
        <begin position="1"/>
        <end position="22"/>
    </location>
</feature>
<comment type="function">
    <text evidence="1">Central component in molecular interactions underlying sperm crawling. Forms an extensive filament system that extends from sperm villipoda, along the leading edge of the pseudopod.</text>
</comment>
<feature type="compositionally biased region" description="Acidic residues" evidence="2">
    <location>
        <begin position="226"/>
        <end position="236"/>
    </location>
</feature>
<feature type="region of interest" description="Disordered" evidence="2">
    <location>
        <begin position="160"/>
        <end position="209"/>
    </location>
</feature>
<evidence type="ECO:0000313" key="4">
    <source>
        <dbReference type="EMBL" id="CAB3396744.1"/>
    </source>
</evidence>
<proteinExistence type="predicted"/>
<dbReference type="EMBL" id="CADEPM010000001">
    <property type="protein sequence ID" value="CAB3396744.1"/>
    <property type="molecule type" value="Genomic_DNA"/>
</dbReference>
<dbReference type="Gene3D" id="2.60.40.10">
    <property type="entry name" value="Immunoglobulins"/>
    <property type="match status" value="1"/>
</dbReference>
<dbReference type="InterPro" id="IPR013783">
    <property type="entry name" value="Ig-like_fold"/>
</dbReference>
<keyword evidence="1" id="KW-0963">Cytoplasm</keyword>
<evidence type="ECO:0000256" key="1">
    <source>
        <dbReference type="RuleBase" id="RU003425"/>
    </source>
</evidence>
<dbReference type="InterPro" id="IPR008962">
    <property type="entry name" value="PapD-like_sf"/>
</dbReference>
<feature type="region of interest" description="Disordered" evidence="2">
    <location>
        <begin position="221"/>
        <end position="284"/>
    </location>
</feature>